<dbReference type="PRINTS" id="PR00032">
    <property type="entry name" value="HTHARAC"/>
</dbReference>
<feature type="transmembrane region" description="Helical" evidence="4">
    <location>
        <begin position="34"/>
        <end position="55"/>
    </location>
</feature>
<dbReference type="GO" id="GO:0003700">
    <property type="term" value="F:DNA-binding transcription factor activity"/>
    <property type="evidence" value="ECO:0007669"/>
    <property type="project" value="InterPro"/>
</dbReference>
<feature type="transmembrane region" description="Helical" evidence="4">
    <location>
        <begin position="61"/>
        <end position="83"/>
    </location>
</feature>
<dbReference type="SUPFAM" id="SSF46689">
    <property type="entry name" value="Homeodomain-like"/>
    <property type="match status" value="1"/>
</dbReference>
<evidence type="ECO:0000313" key="6">
    <source>
        <dbReference type="EMBL" id="ALO45742.1"/>
    </source>
</evidence>
<keyword evidence="3" id="KW-0804">Transcription</keyword>
<dbReference type="OrthoDB" id="345413at2"/>
<dbReference type="InterPro" id="IPR018060">
    <property type="entry name" value="HTH_AraC"/>
</dbReference>
<organism evidence="6 7">
    <name type="scientific">Pseudohongiella spirulinae</name>
    <dbReference type="NCBI Taxonomy" id="1249552"/>
    <lineage>
        <taxon>Bacteria</taxon>
        <taxon>Pseudomonadati</taxon>
        <taxon>Pseudomonadota</taxon>
        <taxon>Gammaproteobacteria</taxon>
        <taxon>Pseudomonadales</taxon>
        <taxon>Pseudohongiellaceae</taxon>
        <taxon>Pseudohongiella</taxon>
    </lineage>
</organism>
<protein>
    <recommendedName>
        <fullName evidence="5">HTH araC/xylS-type domain-containing protein</fullName>
    </recommendedName>
</protein>
<keyword evidence="4" id="KW-0812">Transmembrane</keyword>
<keyword evidence="1" id="KW-0805">Transcription regulation</keyword>
<dbReference type="RefSeq" id="WP_082627975.1">
    <property type="nucleotide sequence ID" value="NZ_CP013189.1"/>
</dbReference>
<proteinExistence type="predicted"/>
<evidence type="ECO:0000313" key="7">
    <source>
        <dbReference type="Proteomes" id="UP000065641"/>
    </source>
</evidence>
<gene>
    <name evidence="6" type="ORF">PS2015_1079</name>
</gene>
<feature type="transmembrane region" description="Helical" evidence="4">
    <location>
        <begin position="90"/>
        <end position="119"/>
    </location>
</feature>
<keyword evidence="2" id="KW-0238">DNA-binding</keyword>
<dbReference type="Pfam" id="PF12833">
    <property type="entry name" value="HTH_18"/>
    <property type="match status" value="1"/>
</dbReference>
<evidence type="ECO:0000256" key="3">
    <source>
        <dbReference type="ARBA" id="ARBA00023163"/>
    </source>
</evidence>
<feature type="transmembrane region" description="Helical" evidence="4">
    <location>
        <begin position="189"/>
        <end position="208"/>
    </location>
</feature>
<dbReference type="EMBL" id="CP013189">
    <property type="protein sequence ID" value="ALO45742.1"/>
    <property type="molecule type" value="Genomic_DNA"/>
</dbReference>
<dbReference type="PROSITE" id="PS01124">
    <property type="entry name" value="HTH_ARAC_FAMILY_2"/>
    <property type="match status" value="1"/>
</dbReference>
<evidence type="ECO:0000256" key="2">
    <source>
        <dbReference type="ARBA" id="ARBA00023125"/>
    </source>
</evidence>
<dbReference type="PROSITE" id="PS00041">
    <property type="entry name" value="HTH_ARAC_FAMILY_1"/>
    <property type="match status" value="1"/>
</dbReference>
<feature type="transmembrane region" description="Helical" evidence="4">
    <location>
        <begin position="155"/>
        <end position="177"/>
    </location>
</feature>
<dbReference type="InterPro" id="IPR009057">
    <property type="entry name" value="Homeodomain-like_sf"/>
</dbReference>
<reference evidence="6 7" key="1">
    <citation type="submission" date="2015-11" db="EMBL/GenBank/DDBJ databases">
        <authorList>
            <person name="Zhang Y."/>
            <person name="Guo Z."/>
        </authorList>
    </citation>
    <scope>NUCLEOTIDE SEQUENCE [LARGE SCALE GENOMIC DNA]</scope>
    <source>
        <strain evidence="6 7">KCTC 32221</strain>
    </source>
</reference>
<feature type="domain" description="HTH araC/xylS-type" evidence="5">
    <location>
        <begin position="241"/>
        <end position="347"/>
    </location>
</feature>
<name>A0A0S2KCB8_9GAMM</name>
<keyword evidence="7" id="KW-1185">Reference proteome</keyword>
<dbReference type="GO" id="GO:0009893">
    <property type="term" value="P:positive regulation of metabolic process"/>
    <property type="evidence" value="ECO:0007669"/>
    <property type="project" value="UniProtKB-ARBA"/>
</dbReference>
<dbReference type="InterPro" id="IPR018062">
    <property type="entry name" value="HTH_AraC-typ_CS"/>
</dbReference>
<feature type="transmembrane region" description="Helical" evidence="4">
    <location>
        <begin position="6"/>
        <end position="27"/>
    </location>
</feature>
<dbReference type="SMART" id="SM00342">
    <property type="entry name" value="HTH_ARAC"/>
    <property type="match status" value="1"/>
</dbReference>
<dbReference type="InterPro" id="IPR020449">
    <property type="entry name" value="Tscrpt_reg_AraC-type_HTH"/>
</dbReference>
<feature type="transmembrane region" description="Helical" evidence="4">
    <location>
        <begin position="125"/>
        <end position="143"/>
    </location>
</feature>
<dbReference type="GO" id="GO:0043565">
    <property type="term" value="F:sequence-specific DNA binding"/>
    <property type="evidence" value="ECO:0007669"/>
    <property type="project" value="InterPro"/>
</dbReference>
<keyword evidence="4" id="KW-1133">Transmembrane helix</keyword>
<accession>A0A0S2KCB8</accession>
<dbReference type="AlphaFoldDB" id="A0A0S2KCB8"/>
<dbReference type="Gene3D" id="1.10.10.60">
    <property type="entry name" value="Homeodomain-like"/>
    <property type="match status" value="1"/>
</dbReference>
<dbReference type="KEGG" id="pspi:PS2015_1079"/>
<dbReference type="Proteomes" id="UP000065641">
    <property type="component" value="Chromosome"/>
</dbReference>
<evidence type="ECO:0000259" key="5">
    <source>
        <dbReference type="PROSITE" id="PS01124"/>
    </source>
</evidence>
<keyword evidence="4" id="KW-0472">Membrane</keyword>
<evidence type="ECO:0000256" key="4">
    <source>
        <dbReference type="SAM" id="Phobius"/>
    </source>
</evidence>
<dbReference type="STRING" id="1249552.PS2015_1079"/>
<sequence>MDAATIIVSSMAISQFVFMAIHFLIHYRNTIGKLVSAFSLCTIAYLLNESLNLQAGSWTDIVLDILATLAPFFLWLIASILFVDEKKQHGIAWLAIAACFALDFTGSVILAPGLAALLVNYGSQLILLGFPLHAIYLAVRGYGFDLLEERRKFRIAFVTGLGTVVIFIVTCDILNDLLEDGLAGGVDPYVILASFSLFAVALAFNLGAIGTSDGALKIVAPNPAPPPVANNGDEVADSTDQALITAIEQAMQEQHLYREPGLTIADLAGHIGVLEYKARQTINKSMRYKNFNQFLNNYRIREACHLIRSTRYPVSRIAMDVGYSSLSAFNRAFRERMDTTPSDYRRQAGMQDGH</sequence>
<dbReference type="PANTHER" id="PTHR43280">
    <property type="entry name" value="ARAC-FAMILY TRANSCRIPTIONAL REGULATOR"/>
    <property type="match status" value="1"/>
</dbReference>
<evidence type="ECO:0000256" key="1">
    <source>
        <dbReference type="ARBA" id="ARBA00023015"/>
    </source>
</evidence>
<dbReference type="PANTHER" id="PTHR43280:SF29">
    <property type="entry name" value="ARAC-FAMILY TRANSCRIPTIONAL REGULATOR"/>
    <property type="match status" value="1"/>
</dbReference>